<comment type="caution">
    <text evidence="7">The sequence shown here is derived from an EMBL/GenBank/DDBJ whole genome shotgun (WGS) entry which is preliminary data.</text>
</comment>
<dbReference type="SUPFAM" id="SSF52172">
    <property type="entry name" value="CheY-like"/>
    <property type="match status" value="1"/>
</dbReference>
<keyword evidence="3" id="KW-0804">Transcription</keyword>
<evidence type="ECO:0000256" key="1">
    <source>
        <dbReference type="ARBA" id="ARBA00023012"/>
    </source>
</evidence>
<dbReference type="PANTHER" id="PTHR43874">
    <property type="entry name" value="TWO-COMPONENT RESPONSE REGULATOR"/>
    <property type="match status" value="1"/>
</dbReference>
<dbReference type="Pfam" id="PF00072">
    <property type="entry name" value="Response_reg"/>
    <property type="match status" value="1"/>
</dbReference>
<feature type="region of interest" description="Disordered" evidence="5">
    <location>
        <begin position="89"/>
        <end position="151"/>
    </location>
</feature>
<gene>
    <name evidence="7" type="ORF">Sradi_4391900</name>
</gene>
<dbReference type="Gene3D" id="3.40.50.2300">
    <property type="match status" value="1"/>
</dbReference>
<sequence length="453" mass="49307">MALKMLRENKERFDLVISDVHMPDMDGFKLLELVGLEMDLPVIMLSANSDPKLVMKGVTHGACDYLVKPVRIEELRNIWQHVIRRKKFDGKNQNKSGDQVKTHQASREGHGPPLTGDTDQNGRFNRKRKDEDDESEDNGNESEDPGAQKKPRVVWSIELHRKFVAAVNQLGIEIASQQANMAAALGVKDSPFMRMGSLDGLGDFRTLSGARLANVGLSPFTTGGMLGRLNSPANVNLRNLTPSALIQPSQTQNLNSSITSLGKMHSSLSPASPNASLFQGIPSSLELDQLQPSRGAPGSANFNSIDDTRMFSAAIGSSSNLMNSSTNSPMMLNVQQALGGGGFGNQSAHNMASFNAESFNAGVSSSSNLLDPGKCNENWQNALESSKMQPNPLLSTEVFHSQLPLNGSRDNSSSNGSFFHNHAIEFSSAMALPPFEDSRDMQCQEGFWVIYRI</sequence>
<dbReference type="PROSITE" id="PS50110">
    <property type="entry name" value="RESPONSE_REGULATORY"/>
    <property type="match status" value="1"/>
</dbReference>
<dbReference type="AlphaFoldDB" id="A0AAW2NSY4"/>
<dbReference type="CDD" id="cd17584">
    <property type="entry name" value="REC_typeB_ARR-like"/>
    <property type="match status" value="1"/>
</dbReference>
<name>A0AAW2NSY4_SESRA</name>
<evidence type="ECO:0000259" key="6">
    <source>
        <dbReference type="PROSITE" id="PS50110"/>
    </source>
</evidence>
<dbReference type="EMBL" id="JACGWJ010000019">
    <property type="protein sequence ID" value="KAL0345606.1"/>
    <property type="molecule type" value="Genomic_DNA"/>
</dbReference>
<keyword evidence="2" id="KW-0805">Transcription regulation</keyword>
<dbReference type="Gene3D" id="1.10.10.60">
    <property type="entry name" value="Homeodomain-like"/>
    <property type="match status" value="1"/>
</dbReference>
<feature type="compositionally biased region" description="Acidic residues" evidence="5">
    <location>
        <begin position="131"/>
        <end position="144"/>
    </location>
</feature>
<dbReference type="GO" id="GO:0009736">
    <property type="term" value="P:cytokinin-activated signaling pathway"/>
    <property type="evidence" value="ECO:0007669"/>
    <property type="project" value="InterPro"/>
</dbReference>
<dbReference type="InterPro" id="IPR001789">
    <property type="entry name" value="Sig_transdc_resp-reg_receiver"/>
</dbReference>
<feature type="domain" description="Response regulatory" evidence="6">
    <location>
        <begin position="1"/>
        <end position="83"/>
    </location>
</feature>
<feature type="modified residue" description="4-aspartylphosphate" evidence="4">
    <location>
        <position position="19"/>
    </location>
</feature>
<proteinExistence type="predicted"/>
<evidence type="ECO:0000256" key="4">
    <source>
        <dbReference type="PROSITE-ProRule" id="PRU00169"/>
    </source>
</evidence>
<accession>A0AAW2NSY4</accession>
<dbReference type="GO" id="GO:0000160">
    <property type="term" value="P:phosphorelay signal transduction system"/>
    <property type="evidence" value="ECO:0007669"/>
    <property type="project" value="UniProtKB-KW"/>
</dbReference>
<dbReference type="PANTHER" id="PTHR43874:SF205">
    <property type="entry name" value="TWO-COMPONENT RESPONSE REGULATOR ORR23"/>
    <property type="match status" value="1"/>
</dbReference>
<dbReference type="InterPro" id="IPR011006">
    <property type="entry name" value="CheY-like_superfamily"/>
</dbReference>
<evidence type="ECO:0000256" key="5">
    <source>
        <dbReference type="SAM" id="MobiDB-lite"/>
    </source>
</evidence>
<reference evidence="7" key="1">
    <citation type="submission" date="2020-06" db="EMBL/GenBank/DDBJ databases">
        <authorList>
            <person name="Li T."/>
            <person name="Hu X."/>
            <person name="Zhang T."/>
            <person name="Song X."/>
            <person name="Zhang H."/>
            <person name="Dai N."/>
            <person name="Sheng W."/>
            <person name="Hou X."/>
            <person name="Wei L."/>
        </authorList>
    </citation>
    <scope>NUCLEOTIDE SEQUENCE</scope>
    <source>
        <strain evidence="7">G02</strain>
        <tissue evidence="7">Leaf</tissue>
    </source>
</reference>
<keyword evidence="4" id="KW-0597">Phosphoprotein</keyword>
<protein>
    <submittedName>
        <fullName evidence="7">Two-component response regulator ORR23</fullName>
    </submittedName>
</protein>
<dbReference type="InterPro" id="IPR045279">
    <property type="entry name" value="ARR-like"/>
</dbReference>
<evidence type="ECO:0000313" key="7">
    <source>
        <dbReference type="EMBL" id="KAL0345606.1"/>
    </source>
</evidence>
<organism evidence="7">
    <name type="scientific">Sesamum radiatum</name>
    <name type="common">Black benniseed</name>
    <dbReference type="NCBI Taxonomy" id="300843"/>
    <lineage>
        <taxon>Eukaryota</taxon>
        <taxon>Viridiplantae</taxon>
        <taxon>Streptophyta</taxon>
        <taxon>Embryophyta</taxon>
        <taxon>Tracheophyta</taxon>
        <taxon>Spermatophyta</taxon>
        <taxon>Magnoliopsida</taxon>
        <taxon>eudicotyledons</taxon>
        <taxon>Gunneridae</taxon>
        <taxon>Pentapetalae</taxon>
        <taxon>asterids</taxon>
        <taxon>lamiids</taxon>
        <taxon>Lamiales</taxon>
        <taxon>Pedaliaceae</taxon>
        <taxon>Sesamum</taxon>
    </lineage>
</organism>
<feature type="compositionally biased region" description="Basic and acidic residues" evidence="5">
    <location>
        <begin position="98"/>
        <end position="110"/>
    </location>
</feature>
<keyword evidence="1" id="KW-0902">Two-component regulatory system</keyword>
<evidence type="ECO:0000256" key="3">
    <source>
        <dbReference type="ARBA" id="ARBA00023163"/>
    </source>
</evidence>
<evidence type="ECO:0000256" key="2">
    <source>
        <dbReference type="ARBA" id="ARBA00023015"/>
    </source>
</evidence>
<reference evidence="7" key="2">
    <citation type="journal article" date="2024" name="Plant">
        <title>Genomic evolution and insights into agronomic trait innovations of Sesamum species.</title>
        <authorList>
            <person name="Miao H."/>
            <person name="Wang L."/>
            <person name="Qu L."/>
            <person name="Liu H."/>
            <person name="Sun Y."/>
            <person name="Le M."/>
            <person name="Wang Q."/>
            <person name="Wei S."/>
            <person name="Zheng Y."/>
            <person name="Lin W."/>
            <person name="Duan Y."/>
            <person name="Cao H."/>
            <person name="Xiong S."/>
            <person name="Wang X."/>
            <person name="Wei L."/>
            <person name="Li C."/>
            <person name="Ma Q."/>
            <person name="Ju M."/>
            <person name="Zhao R."/>
            <person name="Li G."/>
            <person name="Mu C."/>
            <person name="Tian Q."/>
            <person name="Mei H."/>
            <person name="Zhang T."/>
            <person name="Gao T."/>
            <person name="Zhang H."/>
        </authorList>
    </citation>
    <scope>NUCLEOTIDE SEQUENCE</scope>
    <source>
        <strain evidence="7">G02</strain>
    </source>
</reference>